<dbReference type="AlphaFoldDB" id="A0A512BHV0"/>
<organism evidence="1 2">
    <name type="scientific">Segetibacter aerophilus</name>
    <dbReference type="NCBI Taxonomy" id="670293"/>
    <lineage>
        <taxon>Bacteria</taxon>
        <taxon>Pseudomonadati</taxon>
        <taxon>Bacteroidota</taxon>
        <taxon>Chitinophagia</taxon>
        <taxon>Chitinophagales</taxon>
        <taxon>Chitinophagaceae</taxon>
        <taxon>Segetibacter</taxon>
    </lineage>
</organism>
<keyword evidence="2" id="KW-1185">Reference proteome</keyword>
<evidence type="ECO:0000313" key="1">
    <source>
        <dbReference type="EMBL" id="GEO11538.1"/>
    </source>
</evidence>
<protein>
    <submittedName>
        <fullName evidence="1">Uncharacterized protein</fullName>
    </submittedName>
</protein>
<gene>
    <name evidence="1" type="ORF">SAE01_40340</name>
</gene>
<dbReference type="EMBL" id="BJYT01000024">
    <property type="protein sequence ID" value="GEO11538.1"/>
    <property type="molecule type" value="Genomic_DNA"/>
</dbReference>
<sequence>MLSQDARKLADEAKSKGMWLYDPSYRWWYSPEDFKHIFQYANASEEFLKGLQIRHPNEGIQAGFLQLNKLHTKLQVFTKRVVDYYRK</sequence>
<proteinExistence type="predicted"/>
<dbReference type="Proteomes" id="UP000321513">
    <property type="component" value="Unassembled WGS sequence"/>
</dbReference>
<dbReference type="OrthoDB" id="767618at2"/>
<accession>A0A512BHV0</accession>
<reference evidence="1 2" key="1">
    <citation type="submission" date="2019-07" db="EMBL/GenBank/DDBJ databases">
        <title>Whole genome shotgun sequence of Segetibacter aerophilus NBRC 106135.</title>
        <authorList>
            <person name="Hosoyama A."/>
            <person name="Uohara A."/>
            <person name="Ohji S."/>
            <person name="Ichikawa N."/>
        </authorList>
    </citation>
    <scope>NUCLEOTIDE SEQUENCE [LARGE SCALE GENOMIC DNA]</scope>
    <source>
        <strain evidence="1 2">NBRC 106135</strain>
    </source>
</reference>
<name>A0A512BHV0_9BACT</name>
<comment type="caution">
    <text evidence="1">The sequence shown here is derived from an EMBL/GenBank/DDBJ whole genome shotgun (WGS) entry which is preliminary data.</text>
</comment>
<evidence type="ECO:0000313" key="2">
    <source>
        <dbReference type="Proteomes" id="UP000321513"/>
    </source>
</evidence>